<name>A0ABD0YQ40_9HEMI</name>
<organism evidence="17 18">
    <name type="scientific">Ranatra chinensis</name>
    <dbReference type="NCBI Taxonomy" id="642074"/>
    <lineage>
        <taxon>Eukaryota</taxon>
        <taxon>Metazoa</taxon>
        <taxon>Ecdysozoa</taxon>
        <taxon>Arthropoda</taxon>
        <taxon>Hexapoda</taxon>
        <taxon>Insecta</taxon>
        <taxon>Pterygota</taxon>
        <taxon>Neoptera</taxon>
        <taxon>Paraneoptera</taxon>
        <taxon>Hemiptera</taxon>
        <taxon>Heteroptera</taxon>
        <taxon>Panheteroptera</taxon>
        <taxon>Nepomorpha</taxon>
        <taxon>Nepidae</taxon>
        <taxon>Ranatrinae</taxon>
        <taxon>Ranatra</taxon>
    </lineage>
</organism>
<dbReference type="AlphaFoldDB" id="A0ABD0YQ40"/>
<evidence type="ECO:0000256" key="1">
    <source>
        <dbReference type="ARBA" id="ARBA00009528"/>
    </source>
</evidence>
<comment type="catalytic activity">
    <reaction evidence="13">
        <text>S-benzyl-L-cysteinylglycine + H2O = S-benzyl-L-cysteine + glycine</text>
        <dbReference type="Rhea" id="RHEA:62568"/>
        <dbReference type="ChEBI" id="CHEBI:15377"/>
        <dbReference type="ChEBI" id="CHEBI:57305"/>
        <dbReference type="ChEBI" id="CHEBI:145802"/>
        <dbReference type="ChEBI" id="CHEBI:145803"/>
    </reaction>
    <physiologicalReaction direction="left-to-right" evidence="13">
        <dbReference type="Rhea" id="RHEA:62569"/>
    </physiologicalReaction>
</comment>
<keyword evidence="3" id="KW-0031">Aminopeptidase</keyword>
<evidence type="ECO:0000256" key="8">
    <source>
        <dbReference type="ARBA" id="ARBA00029605"/>
    </source>
</evidence>
<protein>
    <recommendedName>
        <fullName evidence="2">Cytosol aminopeptidase</fullName>
        <ecNumber evidence="7">3.4.13.23</ecNumber>
    </recommendedName>
    <alternativeName>
        <fullName evidence="10">Cysteinylglycine-S-conjugate dipeptidase</fullName>
    </alternativeName>
    <alternativeName>
        <fullName evidence="11">Leucine aminopeptidase 3</fullName>
    </alternativeName>
    <alternativeName>
        <fullName evidence="9">Proline aminopeptidase</fullName>
    </alternativeName>
    <alternativeName>
        <fullName evidence="8">Prolyl aminopeptidase</fullName>
    </alternativeName>
</protein>
<dbReference type="SUPFAM" id="SSF53187">
    <property type="entry name" value="Zn-dependent exopeptidases"/>
    <property type="match status" value="1"/>
</dbReference>
<dbReference type="PANTHER" id="PTHR11963:SF25">
    <property type="entry name" value="CYTOSOL AMINOPEPTIDASE"/>
    <property type="match status" value="1"/>
</dbReference>
<feature type="domain" description="Cytosol aminopeptidase" evidence="15">
    <location>
        <begin position="217"/>
        <end position="324"/>
    </location>
</feature>
<evidence type="ECO:0000256" key="13">
    <source>
        <dbReference type="ARBA" id="ARBA00047881"/>
    </source>
</evidence>
<evidence type="ECO:0000256" key="11">
    <source>
        <dbReference type="ARBA" id="ARBA00031564"/>
    </source>
</evidence>
<comment type="similarity">
    <text evidence="1">Belongs to the peptidase M17 family.</text>
</comment>
<dbReference type="InterPro" id="IPR000819">
    <property type="entry name" value="Peptidase_M17_C"/>
</dbReference>
<sequence>MGQDCLGYNPKEEMDEQKETIRMAAAAGARALQDLELPTIYVDNFCHAESAAEGAAMGLWVYQKDKKESMQKPIPKIELYDSPDWVGWQVGLQKASAQNLARQLMETPANLLTPTAFSLSALEVLTKSGVNVELKVRNWAKLRNFNAFLAVANGSCQPPIFLEASYEGCDPDIPPIVLIGKGVTFDAGGISGKSAEDMKHTRGDMGGAATVVAAMRANLLGTCAYKPGEIITAHNGKSILVQDTSNEGRLMLADALSYSAIYNPKFIVDVGTLTKDVAEVFGTTAAGVFTNSDSLYDLLRIASIHTGDRIWRFPLWENYSEEVTGSQFVPAGRDWLHIDCCGILRSSGRYQTYLREGMSGRPTRTLVEFLSQFACRE</sequence>
<dbReference type="InterPro" id="IPR011356">
    <property type="entry name" value="Leucine_aapep/pepB"/>
</dbReference>
<dbReference type="GO" id="GO:0004177">
    <property type="term" value="F:aminopeptidase activity"/>
    <property type="evidence" value="ECO:0007669"/>
    <property type="project" value="UniProtKB-KW"/>
</dbReference>
<evidence type="ECO:0000256" key="7">
    <source>
        <dbReference type="ARBA" id="ARBA00023625"/>
    </source>
</evidence>
<comment type="caution">
    <text evidence="17">The sequence shown here is derived from an EMBL/GenBank/DDBJ whole genome shotgun (WGS) entry which is preliminary data.</text>
</comment>
<dbReference type="PRINTS" id="PR00481">
    <property type="entry name" value="LAMNOPPTDASE"/>
</dbReference>
<dbReference type="EMBL" id="JBFDAA010000015">
    <property type="protein sequence ID" value="KAL1117959.1"/>
    <property type="molecule type" value="Genomic_DNA"/>
</dbReference>
<dbReference type="Pfam" id="PF00883">
    <property type="entry name" value="Peptidase_M17"/>
    <property type="match status" value="1"/>
</dbReference>
<accession>A0ABD0YQ40</accession>
<dbReference type="InterPro" id="IPR043472">
    <property type="entry name" value="Macro_dom-like"/>
</dbReference>
<proteinExistence type="inferred from homology"/>
<evidence type="ECO:0000313" key="18">
    <source>
        <dbReference type="Proteomes" id="UP001558652"/>
    </source>
</evidence>
<dbReference type="CDD" id="cd00433">
    <property type="entry name" value="Peptidase_M17"/>
    <property type="match status" value="1"/>
</dbReference>
<dbReference type="Gene3D" id="3.40.220.10">
    <property type="entry name" value="Leucine Aminopeptidase, subunit E, domain 1"/>
    <property type="match status" value="1"/>
</dbReference>
<dbReference type="Proteomes" id="UP001558652">
    <property type="component" value="Unassembled WGS sequence"/>
</dbReference>
<evidence type="ECO:0000256" key="6">
    <source>
        <dbReference type="ARBA" id="ARBA00023511"/>
    </source>
</evidence>
<evidence type="ECO:0000256" key="4">
    <source>
        <dbReference type="ARBA" id="ARBA00022670"/>
    </source>
</evidence>
<evidence type="ECO:0000256" key="14">
    <source>
        <dbReference type="ARBA" id="ARBA00049107"/>
    </source>
</evidence>
<comment type="function">
    <text evidence="12">Cytosolic metallopeptidase that catalyzes the removal of unsubstituted N-terminal hydrophobic amino acids from various peptides. The presence of Zn(2+) ions is essential for the peptidase activity, and the association with other cofactors can modulate the substrate spectificity of the enzyme. For instance, in the presence of Mn(2+), it displays a specific Cys-Gly hydrolyzing activity of Cys-Gly-S-conjugates. Involved in the metabolism of glutathione and in the degradation of glutathione S-conjugates, which may play a role in the control of the cell redox status.</text>
</comment>
<evidence type="ECO:0000256" key="9">
    <source>
        <dbReference type="ARBA" id="ARBA00030930"/>
    </source>
</evidence>
<keyword evidence="4" id="KW-0645">Protease</keyword>
<dbReference type="Gene3D" id="3.40.630.10">
    <property type="entry name" value="Zn peptidases"/>
    <property type="match status" value="1"/>
</dbReference>
<evidence type="ECO:0000256" key="10">
    <source>
        <dbReference type="ARBA" id="ARBA00030997"/>
    </source>
</evidence>
<dbReference type="GO" id="GO:0006508">
    <property type="term" value="P:proteolysis"/>
    <property type="evidence" value="ECO:0007669"/>
    <property type="project" value="UniProtKB-KW"/>
</dbReference>
<keyword evidence="5" id="KW-0378">Hydrolase</keyword>
<dbReference type="SUPFAM" id="SSF52949">
    <property type="entry name" value="Macro domain-like"/>
    <property type="match status" value="1"/>
</dbReference>
<dbReference type="Pfam" id="PF02789">
    <property type="entry name" value="Peptidase_M17_N"/>
    <property type="match status" value="1"/>
</dbReference>
<evidence type="ECO:0000256" key="5">
    <source>
        <dbReference type="ARBA" id="ARBA00022801"/>
    </source>
</evidence>
<comment type="catalytic activity">
    <reaction evidence="6">
        <text>an S-substituted L-cysteinylglycine + H2O = an S-substituted L-cysteine + glycine</text>
        <dbReference type="Rhea" id="RHEA:60444"/>
        <dbReference type="ChEBI" id="CHEBI:15377"/>
        <dbReference type="ChEBI" id="CHEBI:57305"/>
        <dbReference type="ChEBI" id="CHEBI:58717"/>
        <dbReference type="ChEBI" id="CHEBI:143103"/>
        <dbReference type="EC" id="3.4.13.23"/>
    </reaction>
    <physiologicalReaction direction="left-to-right" evidence="6">
        <dbReference type="Rhea" id="RHEA:60445"/>
    </physiologicalReaction>
</comment>
<evidence type="ECO:0000256" key="3">
    <source>
        <dbReference type="ARBA" id="ARBA00022438"/>
    </source>
</evidence>
<evidence type="ECO:0000313" key="17">
    <source>
        <dbReference type="EMBL" id="KAL1117959.1"/>
    </source>
</evidence>
<reference evidence="17 18" key="1">
    <citation type="submission" date="2024-07" db="EMBL/GenBank/DDBJ databases">
        <title>Chromosome-level genome assembly of the water stick insect Ranatra chinensis (Heteroptera: Nepidae).</title>
        <authorList>
            <person name="Liu X."/>
        </authorList>
    </citation>
    <scope>NUCLEOTIDE SEQUENCE [LARGE SCALE GENOMIC DNA]</scope>
    <source>
        <strain evidence="17">Cailab_2021Rc</strain>
        <tissue evidence="17">Muscle</tissue>
    </source>
</reference>
<evidence type="ECO:0000259" key="16">
    <source>
        <dbReference type="Pfam" id="PF02789"/>
    </source>
</evidence>
<evidence type="ECO:0000256" key="2">
    <source>
        <dbReference type="ARBA" id="ARBA00014190"/>
    </source>
</evidence>
<comment type="catalytic activity">
    <reaction evidence="14">
        <text>L-cysteinylglycine + H2O = L-cysteine + glycine</text>
        <dbReference type="Rhea" id="RHEA:28783"/>
        <dbReference type="ChEBI" id="CHEBI:15377"/>
        <dbReference type="ChEBI" id="CHEBI:35235"/>
        <dbReference type="ChEBI" id="CHEBI:57305"/>
        <dbReference type="ChEBI" id="CHEBI:61694"/>
    </reaction>
    <physiologicalReaction direction="left-to-right" evidence="14">
        <dbReference type="Rhea" id="RHEA:28784"/>
    </physiologicalReaction>
</comment>
<dbReference type="InterPro" id="IPR008283">
    <property type="entry name" value="Peptidase_M17_N"/>
</dbReference>
<dbReference type="PANTHER" id="PTHR11963">
    <property type="entry name" value="LEUCINE AMINOPEPTIDASE-RELATED"/>
    <property type="match status" value="1"/>
</dbReference>
<feature type="domain" description="Peptidase M17 leucyl aminopeptidase N-terminal" evidence="16">
    <location>
        <begin position="16"/>
        <end position="67"/>
    </location>
</feature>
<evidence type="ECO:0000259" key="15">
    <source>
        <dbReference type="Pfam" id="PF00883"/>
    </source>
</evidence>
<keyword evidence="18" id="KW-1185">Reference proteome</keyword>
<evidence type="ECO:0000256" key="12">
    <source>
        <dbReference type="ARBA" id="ARBA00045966"/>
    </source>
</evidence>
<gene>
    <name evidence="17" type="ORF">AAG570_004270</name>
</gene>
<dbReference type="EC" id="3.4.13.23" evidence="7"/>